<accession>A0A840C1R2</accession>
<feature type="region of interest" description="Disordered" evidence="1">
    <location>
        <begin position="1"/>
        <end position="76"/>
    </location>
</feature>
<reference evidence="2 3" key="1">
    <citation type="submission" date="2020-08" db="EMBL/GenBank/DDBJ databases">
        <title>Genomic Encyclopedia of Type Strains, Phase IV (KMG-IV): sequencing the most valuable type-strain genomes for metagenomic binning, comparative biology and taxonomic classification.</title>
        <authorList>
            <person name="Goeker M."/>
        </authorList>
    </citation>
    <scope>NUCLEOTIDE SEQUENCE [LARGE SCALE GENOMIC DNA]</scope>
    <source>
        <strain evidence="2 3">DSM 103737</strain>
    </source>
</reference>
<gene>
    <name evidence="2" type="ORF">GGR16_004535</name>
</gene>
<comment type="caution">
    <text evidence="2">The sequence shown here is derived from an EMBL/GenBank/DDBJ whole genome shotgun (WGS) entry which is preliminary data.</text>
</comment>
<sequence>MDLGADVVGDQAHDALAIGRRSPVSDKPSESRSTQRRPSGLSITSTTLASPRKPAMAGPSAVRSMRAPRSIASDRQKVPNVELGVHELHPSTQIAQLLEGRIQIGTEVVFRRDSEHPAVSKFLETVREDLA</sequence>
<protein>
    <submittedName>
        <fullName evidence="2">Uncharacterized protein</fullName>
    </submittedName>
</protein>
<dbReference type="AlphaFoldDB" id="A0A840C1R2"/>
<dbReference type="Gene3D" id="3.40.190.10">
    <property type="entry name" value="Periplasmic binding protein-like II"/>
    <property type="match status" value="1"/>
</dbReference>
<dbReference type="Proteomes" id="UP000577362">
    <property type="component" value="Unassembled WGS sequence"/>
</dbReference>
<evidence type="ECO:0000256" key="1">
    <source>
        <dbReference type="SAM" id="MobiDB-lite"/>
    </source>
</evidence>
<evidence type="ECO:0000313" key="3">
    <source>
        <dbReference type="Proteomes" id="UP000577362"/>
    </source>
</evidence>
<dbReference type="EMBL" id="JACIEN010000007">
    <property type="protein sequence ID" value="MBB4019484.1"/>
    <property type="molecule type" value="Genomic_DNA"/>
</dbReference>
<proteinExistence type="predicted"/>
<name>A0A840C1R2_9HYPH</name>
<organism evidence="2 3">
    <name type="scientific">Chelatococcus caeni</name>
    <dbReference type="NCBI Taxonomy" id="1348468"/>
    <lineage>
        <taxon>Bacteria</taxon>
        <taxon>Pseudomonadati</taxon>
        <taxon>Pseudomonadota</taxon>
        <taxon>Alphaproteobacteria</taxon>
        <taxon>Hyphomicrobiales</taxon>
        <taxon>Chelatococcaceae</taxon>
        <taxon>Chelatococcus</taxon>
    </lineage>
</organism>
<evidence type="ECO:0000313" key="2">
    <source>
        <dbReference type="EMBL" id="MBB4019484.1"/>
    </source>
</evidence>
<keyword evidence="3" id="KW-1185">Reference proteome</keyword>